<dbReference type="InterPro" id="IPR000158">
    <property type="entry name" value="Cell_div_FtsZ"/>
</dbReference>
<protein>
    <recommendedName>
        <fullName evidence="4 5">Cell division protein FtsZ</fullName>
    </recommendedName>
</protein>
<evidence type="ECO:0000256" key="3">
    <source>
        <dbReference type="ARBA" id="ARBA00023134"/>
    </source>
</evidence>
<evidence type="ECO:0000256" key="7">
    <source>
        <dbReference type="SAM" id="MobiDB-lite"/>
    </source>
</evidence>
<comment type="subunit">
    <text evidence="4">Homodimer. Polymerizes to form a dynamic ring structure in a strictly GTP-dependent manner. Interacts directly with several other division proteins.</text>
</comment>
<comment type="caution">
    <text evidence="10">The sequence shown here is derived from an EMBL/GenBank/DDBJ whole genome shotgun (WGS) entry which is preliminary data.</text>
</comment>
<keyword evidence="4 6" id="KW-0717">Septation</keyword>
<dbReference type="PRINTS" id="PR00423">
    <property type="entry name" value="CELLDVISFTSZ"/>
</dbReference>
<dbReference type="FunFam" id="3.40.50.1440:FF:000001">
    <property type="entry name" value="Cell division protein FtsZ"/>
    <property type="match status" value="1"/>
</dbReference>
<evidence type="ECO:0000259" key="9">
    <source>
        <dbReference type="SMART" id="SM00865"/>
    </source>
</evidence>
<dbReference type="GO" id="GO:0005737">
    <property type="term" value="C:cytoplasm"/>
    <property type="evidence" value="ECO:0007669"/>
    <property type="project" value="UniProtKB-SubCell"/>
</dbReference>
<dbReference type="SMART" id="SM00865">
    <property type="entry name" value="Tubulin_C"/>
    <property type="match status" value="1"/>
</dbReference>
<evidence type="ECO:0000313" key="10">
    <source>
        <dbReference type="EMBL" id="OJX57074.1"/>
    </source>
</evidence>
<dbReference type="GO" id="GO:0003924">
    <property type="term" value="F:GTPase activity"/>
    <property type="evidence" value="ECO:0007669"/>
    <property type="project" value="UniProtKB-UniRule"/>
</dbReference>
<reference evidence="10 11" key="1">
    <citation type="submission" date="2016-09" db="EMBL/GenBank/DDBJ databases">
        <title>Genome-resolved meta-omics ties microbial dynamics to process performance in biotechnology for thiocyanate degradation.</title>
        <authorList>
            <person name="Kantor R.S."/>
            <person name="Huddy R.J."/>
            <person name="Iyer R."/>
            <person name="Thomas B.C."/>
            <person name="Brown C.T."/>
            <person name="Anantharaman K."/>
            <person name="Tringe S."/>
            <person name="Hettich R.L."/>
            <person name="Harrison S.T."/>
            <person name="Banfield J.F."/>
        </authorList>
    </citation>
    <scope>NUCLEOTIDE SEQUENCE [LARGE SCALE GENOMIC DNA]</scope>
    <source>
        <strain evidence="10">59-99</strain>
    </source>
</reference>
<name>A0A1M3KXU3_9BACT</name>
<comment type="subcellular location">
    <subcellularLocation>
        <location evidence="4">Cytoplasm</location>
    </subcellularLocation>
    <text evidence="4">Assembles at midcell at the inner surface of the cytoplasmic membrane.</text>
</comment>
<dbReference type="Pfam" id="PF00091">
    <property type="entry name" value="Tubulin"/>
    <property type="match status" value="1"/>
</dbReference>
<evidence type="ECO:0000256" key="2">
    <source>
        <dbReference type="ARBA" id="ARBA00022741"/>
    </source>
</evidence>
<dbReference type="InterPro" id="IPR036525">
    <property type="entry name" value="Tubulin/FtsZ_GTPase_sf"/>
</dbReference>
<feature type="compositionally biased region" description="Low complexity" evidence="7">
    <location>
        <begin position="338"/>
        <end position="364"/>
    </location>
</feature>
<gene>
    <name evidence="4" type="primary">ftsZ</name>
    <name evidence="10" type="ORF">BGO89_11235</name>
</gene>
<dbReference type="AlphaFoldDB" id="A0A1M3KXU3"/>
<dbReference type="SUPFAM" id="SSF52490">
    <property type="entry name" value="Tubulin nucleotide-binding domain-like"/>
    <property type="match status" value="1"/>
</dbReference>
<dbReference type="PANTHER" id="PTHR30314">
    <property type="entry name" value="CELL DIVISION PROTEIN FTSZ-RELATED"/>
    <property type="match status" value="1"/>
</dbReference>
<dbReference type="InterPro" id="IPR008280">
    <property type="entry name" value="Tub_FtsZ_C"/>
</dbReference>
<dbReference type="CDD" id="cd02201">
    <property type="entry name" value="FtsZ_type1"/>
    <property type="match status" value="1"/>
</dbReference>
<dbReference type="InterPro" id="IPR045061">
    <property type="entry name" value="FtsZ/CetZ"/>
</dbReference>
<dbReference type="GO" id="GO:0000917">
    <property type="term" value="P:division septum assembly"/>
    <property type="evidence" value="ECO:0007669"/>
    <property type="project" value="UniProtKB-KW"/>
</dbReference>
<feature type="region of interest" description="Disordered" evidence="7">
    <location>
        <begin position="338"/>
        <end position="444"/>
    </location>
</feature>
<dbReference type="GO" id="GO:0032153">
    <property type="term" value="C:cell division site"/>
    <property type="evidence" value="ECO:0007669"/>
    <property type="project" value="UniProtKB-UniRule"/>
</dbReference>
<evidence type="ECO:0000259" key="8">
    <source>
        <dbReference type="SMART" id="SM00864"/>
    </source>
</evidence>
<proteinExistence type="inferred from homology"/>
<dbReference type="NCBIfam" id="TIGR00065">
    <property type="entry name" value="ftsZ"/>
    <property type="match status" value="1"/>
</dbReference>
<dbReference type="PROSITE" id="PS01134">
    <property type="entry name" value="FTSZ_1"/>
    <property type="match status" value="1"/>
</dbReference>
<evidence type="ECO:0000313" key="11">
    <source>
        <dbReference type="Proteomes" id="UP000184233"/>
    </source>
</evidence>
<evidence type="ECO:0000256" key="5">
    <source>
        <dbReference type="NCBIfam" id="TIGR00065"/>
    </source>
</evidence>
<evidence type="ECO:0000256" key="1">
    <source>
        <dbReference type="ARBA" id="ARBA00009690"/>
    </source>
</evidence>
<dbReference type="HAMAP" id="MF_00909">
    <property type="entry name" value="FtsZ"/>
    <property type="match status" value="1"/>
</dbReference>
<dbReference type="InterPro" id="IPR018316">
    <property type="entry name" value="Tubulin/FtsZ_2-layer-sand-dom"/>
</dbReference>
<dbReference type="Proteomes" id="UP000184233">
    <property type="component" value="Unassembled WGS sequence"/>
</dbReference>
<dbReference type="PROSITE" id="PS01135">
    <property type="entry name" value="FTSZ_2"/>
    <property type="match status" value="1"/>
</dbReference>
<evidence type="ECO:0000256" key="6">
    <source>
        <dbReference type="RuleBase" id="RU000631"/>
    </source>
</evidence>
<dbReference type="Gene3D" id="3.40.50.1440">
    <property type="entry name" value="Tubulin/FtsZ, GTPase domain"/>
    <property type="match status" value="1"/>
</dbReference>
<feature type="binding site" evidence="4">
    <location>
        <position position="144"/>
    </location>
    <ligand>
        <name>GTP</name>
        <dbReference type="ChEBI" id="CHEBI:37565"/>
    </ligand>
</feature>
<dbReference type="Pfam" id="PF12327">
    <property type="entry name" value="FtsZ_C"/>
    <property type="match status" value="1"/>
</dbReference>
<feature type="domain" description="Tubulin/FtsZ GTPase" evidence="8">
    <location>
        <begin position="14"/>
        <end position="206"/>
    </location>
</feature>
<accession>A0A1M3KXU3</accession>
<feature type="compositionally biased region" description="Low complexity" evidence="7">
    <location>
        <begin position="399"/>
        <end position="409"/>
    </location>
</feature>
<feature type="binding site" evidence="4">
    <location>
        <position position="188"/>
    </location>
    <ligand>
        <name>GTP</name>
        <dbReference type="ChEBI" id="CHEBI:37565"/>
    </ligand>
</feature>
<feature type="compositionally biased region" description="Low complexity" evidence="7">
    <location>
        <begin position="431"/>
        <end position="442"/>
    </location>
</feature>
<feature type="domain" description="Tubulin/FtsZ 2-layer sandwich" evidence="9">
    <location>
        <begin position="208"/>
        <end position="326"/>
    </location>
</feature>
<dbReference type="SUPFAM" id="SSF55307">
    <property type="entry name" value="Tubulin C-terminal domain-like"/>
    <property type="match status" value="1"/>
</dbReference>
<keyword evidence="2 4" id="KW-0547">Nucleotide-binding</keyword>
<keyword evidence="4 6" id="KW-0131">Cell cycle</keyword>
<sequence>MAIELDTTQTYDARIRVVGVGGGGGNAVRTMITRGLEGVEFVAANTDHQALMNNPAGIKIQLGKSVTRGLGAGANPDKGRQAVEESIDDVRDALDGSDMIFVTAGMGGGTGTGAAPVIAKVGRELGALVVGIVTKPFSYESRRRMQIAEQGIKELREHVDALIVIPNQRILTIVDKNTSFIEALAKVDAVLYNATKGISDIISGVGYVNVDFADVRTVMANMGDALMGIGMARGEHRALEAATSALNSPILEGMSISGSQGLLVNVTGGLSMTMHEVSEAVSIIEKAAGDDVNLIHGVVVDEGMDDEIAITVVATGFRRAEDMKATKPAITIIKAEPAAEQQAPVQQQQQSAPAPEPAAYRPAAVETRSQPAPAAPTPSGSRQLQEFDTPAVWRNRPAPQSGGQSTATGGTPGSIPVTPNATGEAYTPSVRRAAGSGGDSDAPAFLRRIMD</sequence>
<keyword evidence="4 6" id="KW-0132">Cell division</keyword>
<dbReference type="STRING" id="1895771.BGO89_11235"/>
<comment type="function">
    <text evidence="4 6">Essential cell division protein that forms a contractile ring structure (Z ring) at the future cell division site. The regulation of the ring assembly controls the timing and the location of cell division. One of the functions of the FtsZ ring is to recruit other cell division proteins to the septum to produce a new cell wall between the dividing cells. Binds GTP and shows GTPase activity.</text>
</comment>
<dbReference type="GO" id="GO:0043093">
    <property type="term" value="P:FtsZ-dependent cytokinesis"/>
    <property type="evidence" value="ECO:0007669"/>
    <property type="project" value="UniProtKB-UniRule"/>
</dbReference>
<keyword evidence="3 4" id="KW-0342">GTP-binding</keyword>
<feature type="binding site" evidence="4">
    <location>
        <begin position="109"/>
        <end position="111"/>
    </location>
    <ligand>
        <name>GTP</name>
        <dbReference type="ChEBI" id="CHEBI:37565"/>
    </ligand>
</feature>
<keyword evidence="4" id="KW-0963">Cytoplasm</keyword>
<feature type="binding site" evidence="4">
    <location>
        <position position="140"/>
    </location>
    <ligand>
        <name>GTP</name>
        <dbReference type="ChEBI" id="CHEBI:37565"/>
    </ligand>
</feature>
<feature type="binding site" evidence="4">
    <location>
        <begin position="22"/>
        <end position="26"/>
    </location>
    <ligand>
        <name>GTP</name>
        <dbReference type="ChEBI" id="CHEBI:37565"/>
    </ligand>
</feature>
<dbReference type="InterPro" id="IPR003008">
    <property type="entry name" value="Tubulin_FtsZ_GTPase"/>
</dbReference>
<dbReference type="PANTHER" id="PTHR30314:SF3">
    <property type="entry name" value="MITOCHONDRIAL DIVISION PROTEIN FSZA"/>
    <property type="match status" value="1"/>
</dbReference>
<dbReference type="EMBL" id="MKVH01000024">
    <property type="protein sequence ID" value="OJX57074.1"/>
    <property type="molecule type" value="Genomic_DNA"/>
</dbReference>
<evidence type="ECO:0000256" key="4">
    <source>
        <dbReference type="HAMAP-Rule" id="MF_00909"/>
    </source>
</evidence>
<dbReference type="GO" id="GO:0051258">
    <property type="term" value="P:protein polymerization"/>
    <property type="evidence" value="ECO:0007669"/>
    <property type="project" value="UniProtKB-UniRule"/>
</dbReference>
<dbReference type="InterPro" id="IPR020805">
    <property type="entry name" value="Cell_div_FtsZ_CS"/>
</dbReference>
<comment type="similarity">
    <text evidence="1 4 6">Belongs to the FtsZ family.</text>
</comment>
<dbReference type="GO" id="GO:0005525">
    <property type="term" value="F:GTP binding"/>
    <property type="evidence" value="ECO:0007669"/>
    <property type="project" value="UniProtKB-UniRule"/>
</dbReference>
<dbReference type="InterPro" id="IPR024757">
    <property type="entry name" value="FtsZ_C"/>
</dbReference>
<dbReference type="SMART" id="SM00864">
    <property type="entry name" value="Tubulin"/>
    <property type="match status" value="1"/>
</dbReference>
<dbReference type="InterPro" id="IPR037103">
    <property type="entry name" value="Tubulin/FtsZ-like_C"/>
</dbReference>
<dbReference type="Gene3D" id="3.30.1330.20">
    <property type="entry name" value="Tubulin/FtsZ, C-terminal domain"/>
    <property type="match status" value="1"/>
</dbReference>
<organism evidence="10 11">
    <name type="scientific">Candidatus Kapaibacterium thiocyanatum</name>
    <dbReference type="NCBI Taxonomy" id="1895771"/>
    <lineage>
        <taxon>Bacteria</taxon>
        <taxon>Pseudomonadati</taxon>
        <taxon>Candidatus Kapaibacteriota</taxon>
        <taxon>Candidatus Kapaibacteriia</taxon>
        <taxon>Candidatus Kapaibacteriales</taxon>
        <taxon>Candidatus Kapaibacteriaceae</taxon>
        <taxon>Candidatus Kapaibacterium</taxon>
    </lineage>
</organism>